<comment type="caution">
    <text evidence="1">The sequence shown here is derived from an EMBL/GenBank/DDBJ whole genome shotgun (WGS) entry which is preliminary data.</text>
</comment>
<accession>X0TZ16</accession>
<sequence length="129" mass="14871">AEKLILGFEKAELGLGKFITYEDKPGRSWFYLIDGPEGFDFSTAFEWPGGRNRAWKWLCRPGEHTEGELALVTTARPANPKGLEASFKQTDFLSHFYPSARDRFEADLLMTTFQWLVKSRPELKDWSGY</sequence>
<dbReference type="EMBL" id="BARS01013702">
    <property type="protein sequence ID" value="GAF98833.1"/>
    <property type="molecule type" value="Genomic_DNA"/>
</dbReference>
<protein>
    <submittedName>
        <fullName evidence="1">Uncharacterized protein</fullName>
    </submittedName>
</protein>
<gene>
    <name evidence="1" type="ORF">S01H1_23617</name>
</gene>
<feature type="non-terminal residue" evidence="1">
    <location>
        <position position="129"/>
    </location>
</feature>
<organism evidence="1">
    <name type="scientific">marine sediment metagenome</name>
    <dbReference type="NCBI Taxonomy" id="412755"/>
    <lineage>
        <taxon>unclassified sequences</taxon>
        <taxon>metagenomes</taxon>
        <taxon>ecological metagenomes</taxon>
    </lineage>
</organism>
<dbReference type="AlphaFoldDB" id="X0TZ16"/>
<proteinExistence type="predicted"/>
<evidence type="ECO:0000313" key="1">
    <source>
        <dbReference type="EMBL" id="GAF98833.1"/>
    </source>
</evidence>
<feature type="non-terminal residue" evidence="1">
    <location>
        <position position="1"/>
    </location>
</feature>
<name>X0TZ16_9ZZZZ</name>
<reference evidence="1" key="1">
    <citation type="journal article" date="2014" name="Front. Microbiol.">
        <title>High frequency of phylogenetically diverse reductive dehalogenase-homologous genes in deep subseafloor sedimentary metagenomes.</title>
        <authorList>
            <person name="Kawai M."/>
            <person name="Futagami T."/>
            <person name="Toyoda A."/>
            <person name="Takaki Y."/>
            <person name="Nishi S."/>
            <person name="Hori S."/>
            <person name="Arai W."/>
            <person name="Tsubouchi T."/>
            <person name="Morono Y."/>
            <person name="Uchiyama I."/>
            <person name="Ito T."/>
            <person name="Fujiyama A."/>
            <person name="Inagaki F."/>
            <person name="Takami H."/>
        </authorList>
    </citation>
    <scope>NUCLEOTIDE SEQUENCE</scope>
    <source>
        <strain evidence="1">Expedition CK06-06</strain>
    </source>
</reference>